<reference evidence="1" key="1">
    <citation type="submission" date="2023-10" db="EMBL/GenBank/DDBJ databases">
        <authorList>
            <person name="Chen Y."/>
            <person name="Shah S."/>
            <person name="Dougan E. K."/>
            <person name="Thang M."/>
            <person name="Chan C."/>
        </authorList>
    </citation>
    <scope>NUCLEOTIDE SEQUENCE [LARGE SCALE GENOMIC DNA]</scope>
</reference>
<protein>
    <recommendedName>
        <fullName evidence="3">PDZ domain-containing protein</fullName>
    </recommendedName>
</protein>
<evidence type="ECO:0000313" key="2">
    <source>
        <dbReference type="Proteomes" id="UP001189429"/>
    </source>
</evidence>
<proteinExistence type="predicted"/>
<evidence type="ECO:0008006" key="3">
    <source>
        <dbReference type="Google" id="ProtNLM"/>
    </source>
</evidence>
<organism evidence="1 2">
    <name type="scientific">Prorocentrum cordatum</name>
    <dbReference type="NCBI Taxonomy" id="2364126"/>
    <lineage>
        <taxon>Eukaryota</taxon>
        <taxon>Sar</taxon>
        <taxon>Alveolata</taxon>
        <taxon>Dinophyceae</taxon>
        <taxon>Prorocentrales</taxon>
        <taxon>Prorocentraceae</taxon>
        <taxon>Prorocentrum</taxon>
    </lineage>
</organism>
<gene>
    <name evidence="1" type="ORF">PCOR1329_LOCUS73280</name>
</gene>
<accession>A0ABN9X4A3</accession>
<dbReference type="InterPro" id="IPR036034">
    <property type="entry name" value="PDZ_sf"/>
</dbReference>
<name>A0ABN9X4A3_9DINO</name>
<keyword evidence="2" id="KW-1185">Reference proteome</keyword>
<dbReference type="SUPFAM" id="SSF50156">
    <property type="entry name" value="PDZ domain-like"/>
    <property type="match status" value="1"/>
</dbReference>
<sequence>MAAMLCGRVGGACCAGEEDASALAGLHQERAASEAAHAAYLAKHAAFWVEDAYRMMGADPCCGLKAADIVVGQVVGRSEEDRRARKARRVCVTVHRDSVNDSLGIHVKHVNRQLVLVGIRSDGALHRSSAQSKERGGDTLEAGDIIVQINDVLDDDAAMVQECKDRATLVIHALRHVA</sequence>
<dbReference type="EMBL" id="CAUYUJ010019855">
    <property type="protein sequence ID" value="CAK0894180.1"/>
    <property type="molecule type" value="Genomic_DNA"/>
</dbReference>
<dbReference type="Proteomes" id="UP001189429">
    <property type="component" value="Unassembled WGS sequence"/>
</dbReference>
<comment type="caution">
    <text evidence="1">The sequence shown here is derived from an EMBL/GenBank/DDBJ whole genome shotgun (WGS) entry which is preliminary data.</text>
</comment>
<evidence type="ECO:0000313" key="1">
    <source>
        <dbReference type="EMBL" id="CAK0894180.1"/>
    </source>
</evidence>